<organism evidence="1 2">
    <name type="scientific">Escherichia phage vB_EcoS-IME253</name>
    <dbReference type="NCBI Taxonomy" id="1933412"/>
    <lineage>
        <taxon>Viruses</taxon>
        <taxon>Duplodnaviria</taxon>
        <taxon>Heunggongvirae</taxon>
        <taxon>Uroviricota</taxon>
        <taxon>Caudoviricetes</taxon>
        <taxon>Drexlerviridae</taxon>
        <taxon>Braunvirinae</taxon>
        <taxon>Rtpvirus</taxon>
        <taxon>Rtpvirus IME253</taxon>
    </lineage>
</organism>
<dbReference type="GeneID" id="54979326"/>
<evidence type="ECO:0000313" key="1">
    <source>
        <dbReference type="EMBL" id="APU93221.1"/>
    </source>
</evidence>
<proteinExistence type="predicted"/>
<name>A0A1P8DUN6_9CAUD</name>
<accession>A0A1P8DUN6</accession>
<dbReference type="Proteomes" id="UP000225515">
    <property type="component" value="Segment"/>
</dbReference>
<keyword evidence="2" id="KW-1185">Reference proteome</keyword>
<reference evidence="1 2" key="1">
    <citation type="submission" date="2016-04" db="EMBL/GenBank/DDBJ databases">
        <title>An efficient strategy for bacteriophage contamination control in bacterial fermentation.</title>
        <authorList>
            <person name="Xing S."/>
            <person name="Sun Q."/>
            <person name="An X."/>
            <person name="Mi Z."/>
            <person name="Tong Y."/>
        </authorList>
    </citation>
    <scope>NUCLEOTIDE SEQUENCE [LARGE SCALE GENOMIC DNA]</scope>
</reference>
<dbReference type="KEGG" id="vg:54979326"/>
<protein>
    <submittedName>
        <fullName evidence="1">Uncharacterized protein</fullName>
    </submittedName>
</protein>
<sequence length="174" mass="19880">MFNLNEEKLTDEQIMNIAIQDDLPPLRVAINANGYRHVQHLWGQPDASEVYRDEALGVLIKLIRKMARNGKGVVGVKSVHEAARKVKPFEGRNGIMARIKDELIPALDKMNVTCLIGDKVYVHSAIIDEYWQPNFKTYEGEHTSRLPYHLLYSEGEVEMAVEFYRKAKSLLNGK</sequence>
<evidence type="ECO:0000313" key="2">
    <source>
        <dbReference type="Proteomes" id="UP000225515"/>
    </source>
</evidence>
<dbReference type="RefSeq" id="YP_009789186.1">
    <property type="nucleotide sequence ID" value="NC_047810.1"/>
</dbReference>
<dbReference type="EMBL" id="KX130960">
    <property type="protein sequence ID" value="APU93221.1"/>
    <property type="molecule type" value="Genomic_DNA"/>
</dbReference>